<evidence type="ECO:0000313" key="4">
    <source>
        <dbReference type="Proteomes" id="UP000244093"/>
    </source>
</evidence>
<dbReference type="SUPFAM" id="SSF64182">
    <property type="entry name" value="DHH phosphoesterases"/>
    <property type="match status" value="1"/>
</dbReference>
<dbReference type="InterPro" id="IPR001667">
    <property type="entry name" value="DDH_dom"/>
</dbReference>
<proteinExistence type="predicted"/>
<evidence type="ECO:0000259" key="2">
    <source>
        <dbReference type="Pfam" id="PF02272"/>
    </source>
</evidence>
<dbReference type="Pfam" id="PF01368">
    <property type="entry name" value="DHH"/>
    <property type="match status" value="1"/>
</dbReference>
<comment type="caution">
    <text evidence="3">The sequence shown here is derived from an EMBL/GenBank/DDBJ whole genome shotgun (WGS) entry which is preliminary data.</text>
</comment>
<dbReference type="Proteomes" id="UP000244093">
    <property type="component" value="Unassembled WGS sequence"/>
</dbReference>
<dbReference type="InterPro" id="IPR052968">
    <property type="entry name" value="Nucleotide_metab_enz"/>
</dbReference>
<feature type="domain" description="DHHA1" evidence="2">
    <location>
        <begin position="235"/>
        <end position="320"/>
    </location>
</feature>
<accession>A0A2R7Y829</accession>
<reference evidence="3" key="2">
    <citation type="journal article" date="2018" name="Syst. Appl. Microbiol.">
        <title>A new symbiotic nanoarchaeote (Candidatus Nanoclepta minutus) and its host (Zestosphaera tikiterensis gen. nov., sp. nov.) from a New Zealand hot spring.</title>
        <authorList>
            <person name="St John E."/>
            <person name="Liu Y."/>
            <person name="Podar M."/>
            <person name="Stott M.B."/>
            <person name="Meneghin J."/>
            <person name="Chen Z."/>
            <person name="Lagutin K."/>
            <person name="Mitchell K."/>
            <person name="Reysenbach A.L."/>
        </authorList>
    </citation>
    <scope>NUCLEOTIDE SEQUENCE [LARGE SCALE GENOMIC DNA]</scope>
    <source>
        <strain evidence="3">NZ3</strain>
    </source>
</reference>
<evidence type="ECO:0000259" key="1">
    <source>
        <dbReference type="Pfam" id="PF01368"/>
    </source>
</evidence>
<name>A0A2R7Y829_9CREN</name>
<organism evidence="3 4">
    <name type="scientific">Zestosphaera tikiterensis</name>
    <dbReference type="NCBI Taxonomy" id="1973259"/>
    <lineage>
        <taxon>Archaea</taxon>
        <taxon>Thermoproteota</taxon>
        <taxon>Thermoprotei</taxon>
        <taxon>Desulfurococcales</taxon>
        <taxon>Desulfurococcaceae</taxon>
        <taxon>Zestosphaera</taxon>
    </lineage>
</organism>
<dbReference type="Pfam" id="PF02272">
    <property type="entry name" value="DHHA1"/>
    <property type="match status" value="1"/>
</dbReference>
<dbReference type="EMBL" id="NBVN01000002">
    <property type="protein sequence ID" value="PUA33701.1"/>
    <property type="molecule type" value="Genomic_DNA"/>
</dbReference>
<feature type="domain" description="DDH" evidence="1">
    <location>
        <begin position="6"/>
        <end position="122"/>
    </location>
</feature>
<dbReference type="PANTHER" id="PTHR42146:SF1">
    <property type="entry name" value="OLIGORIBONUCLEASE NRNB"/>
    <property type="match status" value="1"/>
</dbReference>
<sequence>MGKTLTILAHGDSDGVCSAAIAKAALSSRYDEVKVFFTHPAGLLEDLTNFASGDLIIVDVAINETHVENIRNYLRNYGGEVTYIDHHPPPLNTSVEDLGFTETYVDYVEEASTSELTYRKYRKELSKDFDRVALYGAIADYADVTPWVEEALSRWDKRQIYFEAGILSQGLENSRKLYNLKRDVVNHLSKNLRPSTHEELLKRALNQTQENEKLLTWVEQNVRIEGRVAYVLNPPGSIPIAAIYTLRTANTEVGIAGEVRNDLIVMSLRTTNKKLNLNNTLRKITPTIGGSGGGHKNAAGARIPKENLSKLIELLNEELKRTQQT</sequence>
<reference evidence="3" key="1">
    <citation type="submission" date="2017-04" db="EMBL/GenBank/DDBJ databases">
        <authorList>
            <person name="Afonso C.L."/>
            <person name="Miller P.J."/>
            <person name="Scott M.A."/>
            <person name="Spackman E."/>
            <person name="Goraichik I."/>
            <person name="Dimitrov K.M."/>
            <person name="Suarez D.L."/>
            <person name="Swayne D.E."/>
        </authorList>
    </citation>
    <scope>NUCLEOTIDE SEQUENCE</scope>
    <source>
        <strain evidence="3">NZ3</strain>
    </source>
</reference>
<dbReference type="GO" id="GO:0003676">
    <property type="term" value="F:nucleic acid binding"/>
    <property type="evidence" value="ECO:0007669"/>
    <property type="project" value="InterPro"/>
</dbReference>
<gene>
    <name evidence="3" type="ORF">B7O98_01675</name>
</gene>
<dbReference type="InterPro" id="IPR003156">
    <property type="entry name" value="DHHA1_dom"/>
</dbReference>
<dbReference type="Gene3D" id="3.10.310.30">
    <property type="match status" value="1"/>
</dbReference>
<dbReference type="AlphaFoldDB" id="A0A2R7Y829"/>
<dbReference type="InterPro" id="IPR038763">
    <property type="entry name" value="DHH_sf"/>
</dbReference>
<dbReference type="PANTHER" id="PTHR42146">
    <property type="entry name" value="3',5'-CYCLIC-NUCLEOTIDE PHOSPHODIESTERASE"/>
    <property type="match status" value="1"/>
</dbReference>
<evidence type="ECO:0000313" key="3">
    <source>
        <dbReference type="EMBL" id="PUA33701.1"/>
    </source>
</evidence>
<protein>
    <submittedName>
        <fullName evidence="3">Uncharacterized protein</fullName>
    </submittedName>
</protein>